<keyword evidence="4 6" id="KW-0378">Hydrolase</keyword>
<dbReference type="PANTHER" id="PTHR15462:SF8">
    <property type="entry name" value="SERINE PROTEASE"/>
    <property type="match status" value="1"/>
</dbReference>
<feature type="domain" description="Peptidase S1" evidence="7">
    <location>
        <begin position="29"/>
        <end position="271"/>
    </location>
</feature>
<accession>A0ABS5QNA4</accession>
<evidence type="ECO:0000256" key="3">
    <source>
        <dbReference type="ARBA" id="ARBA00022729"/>
    </source>
</evidence>
<dbReference type="Gene3D" id="2.40.10.10">
    <property type="entry name" value="Trypsin-like serine proteases"/>
    <property type="match status" value="2"/>
</dbReference>
<keyword evidence="5 6" id="KW-0720">Serine protease</keyword>
<dbReference type="EC" id="3.4.21.-" evidence="6"/>
<name>A0ABS5QNA4_9LACO</name>
<proteinExistence type="inferred from homology"/>
<dbReference type="InterPro" id="IPR028301">
    <property type="entry name" value="V8_his_AS"/>
</dbReference>
<dbReference type="PRINTS" id="PR00839">
    <property type="entry name" value="V8PROTEASE"/>
</dbReference>
<gene>
    <name evidence="8" type="ORF">G6R27_00780</name>
</gene>
<protein>
    <recommendedName>
        <fullName evidence="6">Serine protease</fullName>
        <ecNumber evidence="6">3.4.21.-</ecNumber>
    </recommendedName>
</protein>
<comment type="similarity">
    <text evidence="1 6">Belongs to the peptidase S1B family.</text>
</comment>
<keyword evidence="9" id="KW-1185">Reference proteome</keyword>
<dbReference type="PROSITE" id="PS50240">
    <property type="entry name" value="TRYPSIN_DOM"/>
    <property type="match status" value="1"/>
</dbReference>
<dbReference type="EMBL" id="JAAMFI010000001">
    <property type="protein sequence ID" value="MBS9334570.1"/>
    <property type="molecule type" value="Genomic_DNA"/>
</dbReference>
<dbReference type="Proteomes" id="UP001519418">
    <property type="component" value="Unassembled WGS sequence"/>
</dbReference>
<dbReference type="PANTHER" id="PTHR15462">
    <property type="entry name" value="SERINE PROTEASE"/>
    <property type="match status" value="1"/>
</dbReference>
<dbReference type="RefSeq" id="WP_213819187.1">
    <property type="nucleotide sequence ID" value="NZ_JAAMFI010000001.1"/>
</dbReference>
<evidence type="ECO:0000256" key="5">
    <source>
        <dbReference type="ARBA" id="ARBA00022825"/>
    </source>
</evidence>
<evidence type="ECO:0000256" key="1">
    <source>
        <dbReference type="ARBA" id="ARBA00008764"/>
    </source>
</evidence>
<evidence type="ECO:0000313" key="9">
    <source>
        <dbReference type="Proteomes" id="UP001519418"/>
    </source>
</evidence>
<evidence type="ECO:0000256" key="4">
    <source>
        <dbReference type="ARBA" id="ARBA00022801"/>
    </source>
</evidence>
<dbReference type="InterPro" id="IPR009003">
    <property type="entry name" value="Peptidase_S1_PA"/>
</dbReference>
<keyword evidence="3" id="KW-0732">Signal</keyword>
<organism evidence="8 9">
    <name type="scientific">Fructobacillus papyriferae</name>
    <dbReference type="NCBI Taxonomy" id="2713171"/>
    <lineage>
        <taxon>Bacteria</taxon>
        <taxon>Bacillati</taxon>
        <taxon>Bacillota</taxon>
        <taxon>Bacilli</taxon>
        <taxon>Lactobacillales</taxon>
        <taxon>Lactobacillaceae</taxon>
        <taxon>Fructobacillus</taxon>
    </lineage>
</organism>
<dbReference type="InterPro" id="IPR001254">
    <property type="entry name" value="Trypsin_dom"/>
</dbReference>
<keyword evidence="2 6" id="KW-0645">Protease</keyword>
<dbReference type="InterPro" id="IPR050966">
    <property type="entry name" value="Glutamyl_endopeptidase"/>
</dbReference>
<evidence type="ECO:0000256" key="6">
    <source>
        <dbReference type="RuleBase" id="RU004296"/>
    </source>
</evidence>
<sequence length="335" mass="35984">MTLTAATILSLGWTMDLSTKAYVFDSAKFQKGRVPDTRQAPFSSVVLIVNQATGDSGSGVLIGPDTVLTAAHVAMSEQAGASQDDWPTRVTNPSDLIIEPAYGGQTGSDGERYPFGQHYQGAAISVPPRYLQDALNPYAPEADPGDHDVALIHLSRPIPNAEVLPLGELRAQDIDQELISAVGFPATLGPGSLTEPENQNDSMYVDSGYAESISTNQLTTRQVNWSHGSSGGPILNRFNQVVGIVSSSNSNGNYATRITPELNCWIQEAMVDVTNMLTSENVANRWVSFGRERVFFDDQSTARQMVSDEPTNLGVLDLSIPGTSGNVTFGHHDEL</sequence>
<reference evidence="8 9" key="1">
    <citation type="submission" date="2020-02" db="EMBL/GenBank/DDBJ databases">
        <title>Fructobacillus sp. isolated from paper mulberry of Taiwan.</title>
        <authorList>
            <person name="Lin S.-T."/>
        </authorList>
    </citation>
    <scope>NUCLEOTIDE SEQUENCE [LARGE SCALE GENOMIC DNA]</scope>
    <source>
        <strain evidence="8 9">M1-10</strain>
    </source>
</reference>
<evidence type="ECO:0000313" key="8">
    <source>
        <dbReference type="EMBL" id="MBS9334570.1"/>
    </source>
</evidence>
<evidence type="ECO:0000259" key="7">
    <source>
        <dbReference type="PROSITE" id="PS50240"/>
    </source>
</evidence>
<dbReference type="SMART" id="SM00020">
    <property type="entry name" value="Tryp_SPc"/>
    <property type="match status" value="1"/>
</dbReference>
<evidence type="ECO:0000256" key="2">
    <source>
        <dbReference type="ARBA" id="ARBA00022670"/>
    </source>
</evidence>
<dbReference type="PROSITE" id="PS00672">
    <property type="entry name" value="V8_HIS"/>
    <property type="match status" value="1"/>
</dbReference>
<dbReference type="InterPro" id="IPR008256">
    <property type="entry name" value="Peptidase_S1B"/>
</dbReference>
<dbReference type="SUPFAM" id="SSF50494">
    <property type="entry name" value="Trypsin-like serine proteases"/>
    <property type="match status" value="1"/>
</dbReference>
<dbReference type="InterPro" id="IPR043504">
    <property type="entry name" value="Peptidase_S1_PA_chymotrypsin"/>
</dbReference>
<comment type="caution">
    <text evidence="8">The sequence shown here is derived from an EMBL/GenBank/DDBJ whole genome shotgun (WGS) entry which is preliminary data.</text>
</comment>
<dbReference type="Pfam" id="PF13365">
    <property type="entry name" value="Trypsin_2"/>
    <property type="match status" value="1"/>
</dbReference>